<reference evidence="2 3" key="1">
    <citation type="journal article" date="2014" name="Genome Announc.">
        <title>Draft Genome Sequence of the Algicidal Bacterium Mangrovimonas yunxiaonensis Strain LY01.</title>
        <authorList>
            <person name="Li Y."/>
            <person name="Zhu H."/>
            <person name="Li C."/>
            <person name="Zhang H."/>
            <person name="Chen Z."/>
            <person name="Zheng W."/>
            <person name="Xu H."/>
            <person name="Zheng T."/>
        </authorList>
    </citation>
    <scope>NUCLEOTIDE SEQUENCE [LARGE SCALE GENOMIC DNA]</scope>
    <source>
        <strain evidence="2 3">LY01</strain>
    </source>
</reference>
<feature type="transmembrane region" description="Helical" evidence="1">
    <location>
        <begin position="9"/>
        <end position="29"/>
    </location>
</feature>
<dbReference type="eggNOG" id="ENOG5032Y7G">
    <property type="taxonomic scope" value="Bacteria"/>
</dbReference>
<dbReference type="Proteomes" id="UP000028521">
    <property type="component" value="Unassembled WGS sequence"/>
</dbReference>
<evidence type="ECO:0000256" key="1">
    <source>
        <dbReference type="SAM" id="Phobius"/>
    </source>
</evidence>
<feature type="transmembrane region" description="Helical" evidence="1">
    <location>
        <begin position="104"/>
        <end position="127"/>
    </location>
</feature>
<dbReference type="InterPro" id="IPR021215">
    <property type="entry name" value="DUF2752"/>
</dbReference>
<dbReference type="Pfam" id="PF10825">
    <property type="entry name" value="DUF2752"/>
    <property type="match status" value="1"/>
</dbReference>
<keyword evidence="1" id="KW-1133">Transmembrane helix</keyword>
<dbReference type="EMBL" id="JPFK01000002">
    <property type="protein sequence ID" value="KFB02470.1"/>
    <property type="molecule type" value="Genomic_DNA"/>
</dbReference>
<dbReference type="RefSeq" id="WP_036118663.1">
    <property type="nucleotide sequence ID" value="NZ_BMET01000008.1"/>
</dbReference>
<evidence type="ECO:0000313" key="3">
    <source>
        <dbReference type="Proteomes" id="UP000028521"/>
    </source>
</evidence>
<name>A0A084TP34_9FLAO</name>
<reference evidence="3" key="2">
    <citation type="submission" date="2014-07" db="EMBL/GenBank/DDBJ databases">
        <title>Genome sequence of Mangrovimonas yunxiaonensis.</title>
        <authorList>
            <person name="Li Y."/>
            <person name="Zheng T."/>
        </authorList>
    </citation>
    <scope>NUCLEOTIDE SEQUENCE [LARGE SCALE GENOMIC DNA]</scope>
    <source>
        <strain evidence="3">LY01</strain>
    </source>
</reference>
<comment type="caution">
    <text evidence="2">The sequence shown here is derived from an EMBL/GenBank/DDBJ whole genome shotgun (WGS) entry which is preliminary data.</text>
</comment>
<sequence length="137" mass="15619">MVVIFKLRFFIYLIIAILLIGAVSLYFLINPAEANIFPPCPFHTVTGLYCPGCGSQRAIHDILNGNLLQGFGHNYLFLLLFFVLGYEALTWIRAKCFNKTTYNLINTSKFTIAVLVVVLVFWCLRNLPFYPFTMLAP</sequence>
<gene>
    <name evidence="2" type="ORF">IA57_00215</name>
</gene>
<keyword evidence="1" id="KW-0472">Membrane</keyword>
<evidence type="ECO:0008006" key="4">
    <source>
        <dbReference type="Google" id="ProtNLM"/>
    </source>
</evidence>
<keyword evidence="3" id="KW-1185">Reference proteome</keyword>
<protein>
    <recommendedName>
        <fullName evidence="4">DUF2752 domain-containing protein</fullName>
    </recommendedName>
</protein>
<feature type="transmembrane region" description="Helical" evidence="1">
    <location>
        <begin position="75"/>
        <end position="92"/>
    </location>
</feature>
<keyword evidence="1" id="KW-0812">Transmembrane</keyword>
<dbReference type="OrthoDB" id="9815897at2"/>
<organism evidence="2 3">
    <name type="scientific">Mangrovimonas yunxiaonensis</name>
    <dbReference type="NCBI Taxonomy" id="1197477"/>
    <lineage>
        <taxon>Bacteria</taxon>
        <taxon>Pseudomonadati</taxon>
        <taxon>Bacteroidota</taxon>
        <taxon>Flavobacteriia</taxon>
        <taxon>Flavobacteriales</taxon>
        <taxon>Flavobacteriaceae</taxon>
        <taxon>Mangrovimonas</taxon>
    </lineage>
</organism>
<accession>A0A084TP34</accession>
<dbReference type="AlphaFoldDB" id="A0A084TP34"/>
<proteinExistence type="predicted"/>
<evidence type="ECO:0000313" key="2">
    <source>
        <dbReference type="EMBL" id="KFB02470.1"/>
    </source>
</evidence>
<dbReference type="STRING" id="1197477.IA57_00215"/>